<dbReference type="InterPro" id="IPR040890">
    <property type="entry name" value="Znf_CopZ"/>
</dbReference>
<evidence type="ECO:0000313" key="2">
    <source>
        <dbReference type="EMBL" id="SNR97400.1"/>
    </source>
</evidence>
<evidence type="ECO:0000313" key="3">
    <source>
        <dbReference type="Proteomes" id="UP000198304"/>
    </source>
</evidence>
<accession>A0A239APC9</accession>
<feature type="domain" description="CopZ zinc binding" evidence="1">
    <location>
        <begin position="15"/>
        <end position="75"/>
    </location>
</feature>
<name>A0A239APC9_9FIRM</name>
<keyword evidence="3" id="KW-1185">Reference proteome</keyword>
<gene>
    <name evidence="2" type="ORF">SAMN05446037_1002173</name>
</gene>
<dbReference type="RefSeq" id="WP_089281361.1">
    <property type="nucleotide sequence ID" value="NZ_FZOJ01000002.1"/>
</dbReference>
<dbReference type="Gene3D" id="2.20.25.270">
    <property type="match status" value="1"/>
</dbReference>
<dbReference type="OrthoDB" id="95698at2"/>
<evidence type="ECO:0000259" key="1">
    <source>
        <dbReference type="Pfam" id="PF18423"/>
    </source>
</evidence>
<proteinExistence type="predicted"/>
<protein>
    <recommendedName>
        <fullName evidence="1">CopZ zinc binding domain-containing protein</fullName>
    </recommendedName>
</protein>
<dbReference type="Pfam" id="PF18423">
    <property type="entry name" value="zf_CopZ"/>
    <property type="match status" value="1"/>
</dbReference>
<dbReference type="AlphaFoldDB" id="A0A239APC9"/>
<organism evidence="2 3">
    <name type="scientific">Anaerovirgula multivorans</name>
    <dbReference type="NCBI Taxonomy" id="312168"/>
    <lineage>
        <taxon>Bacteria</taxon>
        <taxon>Bacillati</taxon>
        <taxon>Bacillota</taxon>
        <taxon>Clostridia</taxon>
        <taxon>Peptostreptococcales</taxon>
        <taxon>Natronincolaceae</taxon>
        <taxon>Anaerovirgula</taxon>
    </lineage>
</organism>
<sequence length="105" mass="11926">MSGCGCNRKAEVTLKNCPLCKEKCKSLNYMAVKLVVKEDLQKFVCQDQYYICNSEDCDVVFFNEGEEQIFLTRDINLAADFQEVTKKDKGSCEKSCKGCERGKRG</sequence>
<dbReference type="EMBL" id="FZOJ01000002">
    <property type="protein sequence ID" value="SNR97400.1"/>
    <property type="molecule type" value="Genomic_DNA"/>
</dbReference>
<dbReference type="Proteomes" id="UP000198304">
    <property type="component" value="Unassembled WGS sequence"/>
</dbReference>
<reference evidence="2 3" key="1">
    <citation type="submission" date="2017-06" db="EMBL/GenBank/DDBJ databases">
        <authorList>
            <person name="Kim H.J."/>
            <person name="Triplett B.A."/>
        </authorList>
    </citation>
    <scope>NUCLEOTIDE SEQUENCE [LARGE SCALE GENOMIC DNA]</scope>
    <source>
        <strain evidence="2 3">SCA</strain>
    </source>
</reference>